<dbReference type="InterPro" id="IPR003166">
    <property type="entry name" value="TFIIE_bsu_DNA-bd"/>
</dbReference>
<evidence type="ECO:0000256" key="4">
    <source>
        <dbReference type="ARBA" id="ARBA00023163"/>
    </source>
</evidence>
<keyword evidence="4" id="KW-0804">Transcription</keyword>
<keyword evidence="3" id="KW-0238">DNA-binding</keyword>
<evidence type="ECO:0000256" key="3">
    <source>
        <dbReference type="ARBA" id="ARBA00023125"/>
    </source>
</evidence>
<dbReference type="OrthoDB" id="3907302at2759"/>
<dbReference type="HOGENOM" id="CLU_056580_3_0_1"/>
<dbReference type="Pfam" id="PF18121">
    <property type="entry name" value="TFA2_Winged_2"/>
    <property type="match status" value="1"/>
</dbReference>
<dbReference type="GO" id="GO:0005673">
    <property type="term" value="C:transcription factor TFIIE complex"/>
    <property type="evidence" value="ECO:0007669"/>
    <property type="project" value="InterPro"/>
</dbReference>
<dbReference type="PANTHER" id="PTHR12716:SF8">
    <property type="entry name" value="TRANSCRIPTION INITIATION FACTOR IIE SUBUNIT BETA"/>
    <property type="match status" value="1"/>
</dbReference>
<dbReference type="STRING" id="578461.R0MHA7"/>
<reference evidence="8 9" key="1">
    <citation type="journal article" date="2013" name="BMC Genomics">
        <title>Comparative genomics of parasitic silkworm microsporidia reveal an association between genome expansion and host adaptation.</title>
        <authorList>
            <person name="Pan G."/>
            <person name="Xu J."/>
            <person name="Li T."/>
            <person name="Xia Q."/>
            <person name="Liu S.L."/>
            <person name="Zhang G."/>
            <person name="Li S."/>
            <person name="Li C."/>
            <person name="Liu H."/>
            <person name="Yang L."/>
            <person name="Liu T."/>
            <person name="Zhang X."/>
            <person name="Wu Z."/>
            <person name="Fan W."/>
            <person name="Dang X."/>
            <person name="Xiang H."/>
            <person name="Tao M."/>
            <person name="Li Y."/>
            <person name="Hu J."/>
            <person name="Li Z."/>
            <person name="Lin L."/>
            <person name="Luo J."/>
            <person name="Geng L."/>
            <person name="Wang L."/>
            <person name="Long M."/>
            <person name="Wan Y."/>
            <person name="He N."/>
            <person name="Zhang Z."/>
            <person name="Lu C."/>
            <person name="Keeling P.J."/>
            <person name="Wang J."/>
            <person name="Xiang Z."/>
            <person name="Zhou Z."/>
        </authorList>
    </citation>
    <scope>NUCLEOTIDE SEQUENCE [LARGE SCALE GENOMIC DNA]</scope>
    <source>
        <strain evidence="9">CQ1 / CVCC 102059</strain>
    </source>
</reference>
<dbReference type="VEuPathDB" id="MicrosporidiaDB:NBO_508g0034"/>
<dbReference type="GO" id="GO:0003677">
    <property type="term" value="F:DNA binding"/>
    <property type="evidence" value="ECO:0007669"/>
    <property type="project" value="UniProtKB-KW"/>
</dbReference>
<name>R0MHA7_NOSB1</name>
<evidence type="ECO:0000313" key="9">
    <source>
        <dbReference type="Proteomes" id="UP000016927"/>
    </source>
</evidence>
<dbReference type="GO" id="GO:0003743">
    <property type="term" value="F:translation initiation factor activity"/>
    <property type="evidence" value="ECO:0007669"/>
    <property type="project" value="UniProtKB-KW"/>
</dbReference>
<dbReference type="Proteomes" id="UP000016927">
    <property type="component" value="Unassembled WGS sequence"/>
</dbReference>
<keyword evidence="2" id="KW-0805">Transcription regulation</keyword>
<dbReference type="InterPro" id="IPR040501">
    <property type="entry name" value="TFA2_Winged_2"/>
</dbReference>
<protein>
    <submittedName>
        <fullName evidence="8">Transcription initiation factor IIE subunit beta</fullName>
    </submittedName>
</protein>
<evidence type="ECO:0000256" key="1">
    <source>
        <dbReference type="ARBA" id="ARBA00004123"/>
    </source>
</evidence>
<gene>
    <name evidence="8" type="primary">T2EB</name>
    <name evidence="8" type="ORF">NBO_508g0034</name>
</gene>
<organism evidence="8 9">
    <name type="scientific">Nosema bombycis (strain CQ1 / CVCC 102059)</name>
    <name type="common">Microsporidian parasite</name>
    <name type="synonym">Pebrine of silkworm</name>
    <dbReference type="NCBI Taxonomy" id="578461"/>
    <lineage>
        <taxon>Eukaryota</taxon>
        <taxon>Fungi</taxon>
        <taxon>Fungi incertae sedis</taxon>
        <taxon>Microsporidia</taxon>
        <taxon>Nosematidae</taxon>
        <taxon>Nosema</taxon>
    </lineage>
</organism>
<evidence type="ECO:0000256" key="5">
    <source>
        <dbReference type="ARBA" id="ARBA00023242"/>
    </source>
</evidence>
<dbReference type="GO" id="GO:0001097">
    <property type="term" value="F:TFIIH-class transcription factor complex binding"/>
    <property type="evidence" value="ECO:0007669"/>
    <property type="project" value="TreeGrafter"/>
</dbReference>
<keyword evidence="8" id="KW-0396">Initiation factor</keyword>
<dbReference type="PANTHER" id="PTHR12716">
    <property type="entry name" value="TRANSCRIPTION INITIATION FACTOR IIE, BETA SUBUNIT"/>
    <property type="match status" value="1"/>
</dbReference>
<keyword evidence="5" id="KW-0539">Nucleus</keyword>
<dbReference type="InterPro" id="IPR016656">
    <property type="entry name" value="TFIIE-bsu"/>
</dbReference>
<proteinExistence type="predicted"/>
<keyword evidence="9" id="KW-1185">Reference proteome</keyword>
<comment type="function">
    <text evidence="6">Recruits TFIIH to the initiation complex and stimulates the RNA polymerase II C-terminal domain kinase and DNA-dependent ATPase activities of TFIIH. Both TFIIH and TFIIE are required for promoter clearance by RNA polymerase.</text>
</comment>
<evidence type="ECO:0000256" key="6">
    <source>
        <dbReference type="ARBA" id="ARBA00025581"/>
    </source>
</evidence>
<dbReference type="OMA" id="RTKKDNH"/>
<dbReference type="GO" id="GO:0006367">
    <property type="term" value="P:transcription initiation at RNA polymerase II promoter"/>
    <property type="evidence" value="ECO:0007669"/>
    <property type="project" value="InterPro"/>
</dbReference>
<dbReference type="AlphaFoldDB" id="R0MHA7"/>
<feature type="domain" description="TFIIE beta" evidence="7">
    <location>
        <begin position="2"/>
        <end position="77"/>
    </location>
</feature>
<sequence length="208" mass="24212">MNIDGFDLHKFERHLNTYIHDIISLLKKNGTMTFEDIKSGTGIDLVNNYNLTKNLKNNQRIIFKDNTLSYKHTYQIKNKEDLISIISFSSEGIELSNLRDSPIDINPLLEEIKNKIIILKDNDNSEVVFYNDLEINQVDQDVRDIWIGIKVPPYQDLILQLNSAGLKKDKIQIKKKMIIKKDKNKKYKRKIKITNTHVKGLDLSGIEK</sequence>
<evidence type="ECO:0000259" key="7">
    <source>
        <dbReference type="PROSITE" id="PS51351"/>
    </source>
</evidence>
<evidence type="ECO:0000256" key="2">
    <source>
        <dbReference type="ARBA" id="ARBA00023015"/>
    </source>
</evidence>
<evidence type="ECO:0000313" key="8">
    <source>
        <dbReference type="EMBL" id="EOB12183.1"/>
    </source>
</evidence>
<accession>R0MHA7</accession>
<dbReference type="EMBL" id="KB909416">
    <property type="protein sequence ID" value="EOB12183.1"/>
    <property type="molecule type" value="Genomic_DNA"/>
</dbReference>
<dbReference type="PROSITE" id="PS51351">
    <property type="entry name" value="TFIIE_BETA_C"/>
    <property type="match status" value="1"/>
</dbReference>
<comment type="subcellular location">
    <subcellularLocation>
        <location evidence="1">Nucleus</location>
    </subcellularLocation>
</comment>
<keyword evidence="8" id="KW-0648">Protein biosynthesis</keyword>
<dbReference type="Pfam" id="PF02186">
    <property type="entry name" value="TFIIE_beta"/>
    <property type="match status" value="1"/>
</dbReference>